<protein>
    <recommendedName>
        <fullName evidence="1">PTS EIIA type-2 domain-containing protein</fullName>
    </recommendedName>
</protein>
<proteinExistence type="predicted"/>
<reference evidence="2 3" key="1">
    <citation type="submission" date="2013-02" db="EMBL/GenBank/DDBJ databases">
        <title>The Genome Sequence of Enterococcus phoeniculicola BAA-412.</title>
        <authorList>
            <consortium name="The Broad Institute Genome Sequencing Platform"/>
            <consortium name="The Broad Institute Genome Sequencing Center for Infectious Disease"/>
            <person name="Earl A.M."/>
            <person name="Gilmore M.S."/>
            <person name="Lebreton F."/>
            <person name="Walker B."/>
            <person name="Young S.K."/>
            <person name="Zeng Q."/>
            <person name="Gargeya S."/>
            <person name="Fitzgerald M."/>
            <person name="Haas B."/>
            <person name="Abouelleil A."/>
            <person name="Alvarado L."/>
            <person name="Arachchi H.M."/>
            <person name="Berlin A.M."/>
            <person name="Chapman S.B."/>
            <person name="Dewar J."/>
            <person name="Goldberg J."/>
            <person name="Griggs A."/>
            <person name="Gujja S."/>
            <person name="Hansen M."/>
            <person name="Howarth C."/>
            <person name="Imamovic A."/>
            <person name="Larimer J."/>
            <person name="McCowan C."/>
            <person name="Murphy C."/>
            <person name="Neiman D."/>
            <person name="Pearson M."/>
            <person name="Priest M."/>
            <person name="Roberts A."/>
            <person name="Saif S."/>
            <person name="Shea T."/>
            <person name="Sisk P."/>
            <person name="Sykes S."/>
            <person name="Wortman J."/>
            <person name="Nusbaum C."/>
            <person name="Birren B."/>
        </authorList>
    </citation>
    <scope>NUCLEOTIDE SEQUENCE [LARGE SCALE GENOMIC DNA]</scope>
    <source>
        <strain evidence="2 3">ATCC BAA-412</strain>
    </source>
</reference>
<name>R3WN07_9ENTE</name>
<dbReference type="PROSITE" id="PS51094">
    <property type="entry name" value="PTS_EIIA_TYPE_2"/>
    <property type="match status" value="1"/>
</dbReference>
<gene>
    <name evidence="2" type="ORF">UC3_00144</name>
</gene>
<dbReference type="RefSeq" id="WP_010766831.1">
    <property type="nucleotide sequence ID" value="NZ_ASWE01000005.1"/>
</dbReference>
<dbReference type="SUPFAM" id="SSF55804">
    <property type="entry name" value="Phoshotransferase/anion transport protein"/>
    <property type="match status" value="1"/>
</dbReference>
<feature type="domain" description="PTS EIIA type-2" evidence="1">
    <location>
        <begin position="1"/>
        <end position="134"/>
    </location>
</feature>
<dbReference type="Proteomes" id="UP000013785">
    <property type="component" value="Unassembled WGS sequence"/>
</dbReference>
<dbReference type="HOGENOM" id="CLU_072531_7_1_9"/>
<dbReference type="AlphaFoldDB" id="R3WN07"/>
<dbReference type="Pfam" id="PF00359">
    <property type="entry name" value="PTS_EIIA_2"/>
    <property type="match status" value="1"/>
</dbReference>
<evidence type="ECO:0000259" key="1">
    <source>
        <dbReference type="PROSITE" id="PS51094"/>
    </source>
</evidence>
<evidence type="ECO:0000313" key="3">
    <source>
        <dbReference type="Proteomes" id="UP000013785"/>
    </source>
</evidence>
<keyword evidence="3" id="KW-1185">Reference proteome</keyword>
<accession>R3WN07</accession>
<dbReference type="eggNOG" id="COG1762">
    <property type="taxonomic scope" value="Bacteria"/>
</dbReference>
<sequence length="134" mass="15421">MNDNLIQLFSETEISNREEAYEFISSQLFSQGSAEALLLKHALYEREETGNIQIDEGVILPHIESELVNQSFVAIIQPKARIQYWSSEIANIELLIVILLSPNESEEGKHKIIDFMRKLADEEFVDRLKTIKTI</sequence>
<dbReference type="InterPro" id="IPR016152">
    <property type="entry name" value="PTrfase/Anion_transptr"/>
</dbReference>
<evidence type="ECO:0000313" key="2">
    <source>
        <dbReference type="EMBL" id="EOL49241.1"/>
    </source>
</evidence>
<dbReference type="PATRIC" id="fig|1158610.3.peg.121"/>
<organism evidence="2 3">
    <name type="scientific">Enterococcus phoeniculicola ATCC BAA-412</name>
    <dbReference type="NCBI Taxonomy" id="1158610"/>
    <lineage>
        <taxon>Bacteria</taxon>
        <taxon>Bacillati</taxon>
        <taxon>Bacillota</taxon>
        <taxon>Bacilli</taxon>
        <taxon>Lactobacillales</taxon>
        <taxon>Enterococcaceae</taxon>
        <taxon>Enterococcus</taxon>
    </lineage>
</organism>
<comment type="caution">
    <text evidence="2">The sequence shown here is derived from an EMBL/GenBank/DDBJ whole genome shotgun (WGS) entry which is preliminary data.</text>
</comment>
<dbReference type="Gene3D" id="3.40.930.10">
    <property type="entry name" value="Mannitol-specific EII, Chain A"/>
    <property type="match status" value="1"/>
</dbReference>
<dbReference type="PANTHER" id="PTHR47738">
    <property type="entry name" value="PTS SYSTEM FRUCTOSE-LIKE EIIA COMPONENT-RELATED"/>
    <property type="match status" value="1"/>
</dbReference>
<dbReference type="OrthoDB" id="2192665at2"/>
<dbReference type="InterPro" id="IPR002178">
    <property type="entry name" value="PTS_EIIA_type-2_dom"/>
</dbReference>
<dbReference type="EMBL" id="AJAT01000005">
    <property type="protein sequence ID" value="EOL49241.1"/>
    <property type="molecule type" value="Genomic_DNA"/>
</dbReference>
<dbReference type="InterPro" id="IPR051541">
    <property type="entry name" value="PTS_SugarTrans_NitroReg"/>
</dbReference>